<dbReference type="PANTHER" id="PTHR37042">
    <property type="entry name" value="OUTER MEMBRANE PROTEIN RV1973"/>
    <property type="match status" value="1"/>
</dbReference>
<comment type="subcellular location">
    <subcellularLocation>
        <location evidence="1">Membrane</location>
    </subcellularLocation>
</comment>
<evidence type="ECO:0000313" key="3">
    <source>
        <dbReference type="EMBL" id="PQM48799.1"/>
    </source>
</evidence>
<protein>
    <submittedName>
        <fullName evidence="3">Uncharacterized protein</fullName>
    </submittedName>
</protein>
<proteinExistence type="predicted"/>
<evidence type="ECO:0000256" key="1">
    <source>
        <dbReference type="ARBA" id="ARBA00004370"/>
    </source>
</evidence>
<dbReference type="GO" id="GO:0016020">
    <property type="term" value="C:membrane"/>
    <property type="evidence" value="ECO:0007669"/>
    <property type="project" value="UniProtKB-SubCell"/>
</dbReference>
<gene>
    <name evidence="3" type="ORF">C1Y40_00996</name>
</gene>
<dbReference type="PANTHER" id="PTHR37042:SF4">
    <property type="entry name" value="OUTER MEMBRANE PROTEIN RV1973"/>
    <property type="match status" value="1"/>
</dbReference>
<dbReference type="Proteomes" id="UP000238296">
    <property type="component" value="Unassembled WGS sequence"/>
</dbReference>
<dbReference type="EMBL" id="PPEA01000141">
    <property type="protein sequence ID" value="PQM48799.1"/>
    <property type="molecule type" value="Genomic_DNA"/>
</dbReference>
<organism evidence="3 4">
    <name type="scientific">Mycobacterium talmoniae</name>
    <dbReference type="NCBI Taxonomy" id="1858794"/>
    <lineage>
        <taxon>Bacteria</taxon>
        <taxon>Bacillati</taxon>
        <taxon>Actinomycetota</taxon>
        <taxon>Actinomycetes</taxon>
        <taxon>Mycobacteriales</taxon>
        <taxon>Mycobacteriaceae</taxon>
        <taxon>Mycobacterium</taxon>
    </lineage>
</organism>
<reference evidence="3 4" key="1">
    <citation type="journal article" date="2017" name="Int. J. Syst. Evol. Microbiol.">
        <title>Mycobacterium talmoniae sp. nov., a slowly growing mycobacterium isolated from human respiratory samples.</title>
        <authorList>
            <person name="Davidson R.M."/>
            <person name="DeGroote M.A."/>
            <person name="Marola J.L."/>
            <person name="Buss S."/>
            <person name="Jones V."/>
            <person name="McNeil M.R."/>
            <person name="Freifeld A.G."/>
            <person name="Elaine Epperson L."/>
            <person name="Hasan N.A."/>
            <person name="Jackson M."/>
            <person name="Iwen P.C."/>
            <person name="Salfinger M."/>
            <person name="Strong M."/>
        </authorList>
    </citation>
    <scope>NUCLEOTIDE SEQUENCE [LARGE SCALE GENOMIC DNA]</scope>
    <source>
        <strain evidence="3 4">ATCC BAA-2683</strain>
    </source>
</reference>
<comment type="caution">
    <text evidence="3">The sequence shown here is derived from an EMBL/GenBank/DDBJ whole genome shotgun (WGS) entry which is preliminary data.</text>
</comment>
<evidence type="ECO:0000256" key="2">
    <source>
        <dbReference type="ARBA" id="ARBA00023136"/>
    </source>
</evidence>
<accession>A0A2S8BQ87</accession>
<dbReference type="AlphaFoldDB" id="A0A2S8BQ87"/>
<sequence length="89" mass="9550">MTTDGFRDTYLQLAHDQVVPNAKERHISETVSVPGAAAVSVSVNHAVVLVFADRTMVTDSSPPVEVPASYRVTLDKVGGRWLVAGFDPV</sequence>
<evidence type="ECO:0000313" key="4">
    <source>
        <dbReference type="Proteomes" id="UP000238296"/>
    </source>
</evidence>
<keyword evidence="2" id="KW-0472">Membrane</keyword>
<name>A0A2S8BQ87_9MYCO</name>